<organism evidence="1 2">
    <name type="scientific">Bacillus manliponensis</name>
    <dbReference type="NCBI Taxonomy" id="574376"/>
    <lineage>
        <taxon>Bacteria</taxon>
        <taxon>Bacillati</taxon>
        <taxon>Bacillota</taxon>
        <taxon>Bacilli</taxon>
        <taxon>Bacillales</taxon>
        <taxon>Bacillaceae</taxon>
        <taxon>Bacillus</taxon>
        <taxon>Bacillus cereus group</taxon>
    </lineage>
</organism>
<dbReference type="AlphaFoldDB" id="A0A073JXA2"/>
<keyword evidence="2" id="KW-1185">Reference proteome</keyword>
<sequence>MKTLRELAYELDDEVSKIGAKVSTLEDVETLLCYLVESMDEAVRKEEEMLYYREHHTQLRVYWNLINYMISDLSKEYEKASDIKDELFKQVVKNGVHEKSA</sequence>
<gene>
    <name evidence="1" type="ORF">BAMA_02050</name>
</gene>
<dbReference type="EMBL" id="JOTN01000010">
    <property type="protein sequence ID" value="KEK18881.1"/>
    <property type="molecule type" value="Genomic_DNA"/>
</dbReference>
<protein>
    <submittedName>
        <fullName evidence="1">Uncharacterized protein</fullName>
    </submittedName>
</protein>
<dbReference type="RefSeq" id="WP_034639598.1">
    <property type="nucleotide sequence ID" value="NZ_CBCSJC010000009.1"/>
</dbReference>
<comment type="caution">
    <text evidence="1">The sequence shown here is derived from an EMBL/GenBank/DDBJ whole genome shotgun (WGS) entry which is preliminary data.</text>
</comment>
<reference evidence="1 2" key="1">
    <citation type="submission" date="2014-06" db="EMBL/GenBank/DDBJ databases">
        <title>Draft genome sequence of Bacillus manliponensis JCM 15802 (MCCC 1A00708).</title>
        <authorList>
            <person name="Lai Q."/>
            <person name="Liu Y."/>
            <person name="Shao Z."/>
        </authorList>
    </citation>
    <scope>NUCLEOTIDE SEQUENCE [LARGE SCALE GENOMIC DNA]</scope>
    <source>
        <strain evidence="1 2">JCM 15802</strain>
    </source>
</reference>
<name>A0A073JXA2_9BACI</name>
<dbReference type="OrthoDB" id="2937274at2"/>
<proteinExistence type="predicted"/>
<accession>A0A073JXA2</accession>
<evidence type="ECO:0000313" key="2">
    <source>
        <dbReference type="Proteomes" id="UP000027822"/>
    </source>
</evidence>
<evidence type="ECO:0000313" key="1">
    <source>
        <dbReference type="EMBL" id="KEK18881.1"/>
    </source>
</evidence>
<dbReference type="Proteomes" id="UP000027822">
    <property type="component" value="Unassembled WGS sequence"/>
</dbReference>